<reference evidence="1" key="1">
    <citation type="journal article" date="2023" name="IMA Fungus">
        <title>Comparative genomic study of the Penicillium genus elucidates a diverse pangenome and 15 lateral gene transfer events.</title>
        <authorList>
            <person name="Petersen C."/>
            <person name="Sorensen T."/>
            <person name="Nielsen M.R."/>
            <person name="Sondergaard T.E."/>
            <person name="Sorensen J.L."/>
            <person name="Fitzpatrick D.A."/>
            <person name="Frisvad J.C."/>
            <person name="Nielsen K.L."/>
        </authorList>
    </citation>
    <scope>NUCLEOTIDE SEQUENCE</scope>
    <source>
        <strain evidence="1">IBT 17514</strain>
    </source>
</reference>
<accession>A0AAD6HDD8</accession>
<organism evidence="1 2">
    <name type="scientific">Penicillium malachiteum</name>
    <dbReference type="NCBI Taxonomy" id="1324776"/>
    <lineage>
        <taxon>Eukaryota</taxon>
        <taxon>Fungi</taxon>
        <taxon>Dikarya</taxon>
        <taxon>Ascomycota</taxon>
        <taxon>Pezizomycotina</taxon>
        <taxon>Eurotiomycetes</taxon>
        <taxon>Eurotiomycetidae</taxon>
        <taxon>Eurotiales</taxon>
        <taxon>Aspergillaceae</taxon>
        <taxon>Penicillium</taxon>
    </lineage>
</organism>
<protein>
    <submittedName>
        <fullName evidence="1">Uncharacterized protein</fullName>
    </submittedName>
</protein>
<sequence length="171" mass="19278">MTEKKFPAINIKDEKSFCEVLGTLQTVFISIINPMDFDFSPFIRIGINGRVPHAATREDTGFTATIFSLYHAAALRRAYQEAKGSDKDLLEDEIDSQLHDTLRELIVLFKLAELHKWDHLGKNITTDVIALLCHCSMVSLKMRLRSAEGQSILDEITCSDQPSQDAFFVSV</sequence>
<dbReference type="Proteomes" id="UP001215712">
    <property type="component" value="Unassembled WGS sequence"/>
</dbReference>
<proteinExistence type="predicted"/>
<keyword evidence="2" id="KW-1185">Reference proteome</keyword>
<gene>
    <name evidence="1" type="ORF">N7493_010785</name>
</gene>
<reference evidence="1" key="2">
    <citation type="submission" date="2023-01" db="EMBL/GenBank/DDBJ databases">
        <authorList>
            <person name="Petersen C."/>
        </authorList>
    </citation>
    <scope>NUCLEOTIDE SEQUENCE</scope>
    <source>
        <strain evidence="1">IBT 17514</strain>
    </source>
</reference>
<evidence type="ECO:0000313" key="1">
    <source>
        <dbReference type="EMBL" id="KAJ5709451.1"/>
    </source>
</evidence>
<comment type="caution">
    <text evidence="1">The sequence shown here is derived from an EMBL/GenBank/DDBJ whole genome shotgun (WGS) entry which is preliminary data.</text>
</comment>
<dbReference type="EMBL" id="JAQJAN010000019">
    <property type="protein sequence ID" value="KAJ5709451.1"/>
    <property type="molecule type" value="Genomic_DNA"/>
</dbReference>
<dbReference type="AlphaFoldDB" id="A0AAD6HDD8"/>
<name>A0AAD6HDD8_9EURO</name>
<evidence type="ECO:0000313" key="2">
    <source>
        <dbReference type="Proteomes" id="UP001215712"/>
    </source>
</evidence>